<accession>A0ACC3TTG5</accession>
<gene>
    <name evidence="1" type="ORF">V1517DRAFT_318077</name>
</gene>
<comment type="caution">
    <text evidence="1">The sequence shown here is derived from an EMBL/GenBank/DDBJ whole genome shotgun (WGS) entry which is preliminary data.</text>
</comment>
<evidence type="ECO:0000313" key="2">
    <source>
        <dbReference type="Proteomes" id="UP001489719"/>
    </source>
</evidence>
<reference evidence="2" key="1">
    <citation type="journal article" date="2024" name="Front. Bioeng. Biotechnol.">
        <title>Genome-scale model development and genomic sequencing of the oleaginous clade Lipomyces.</title>
        <authorList>
            <person name="Czajka J.J."/>
            <person name="Han Y."/>
            <person name="Kim J."/>
            <person name="Mondo S.J."/>
            <person name="Hofstad B.A."/>
            <person name="Robles A."/>
            <person name="Haridas S."/>
            <person name="Riley R."/>
            <person name="LaButti K."/>
            <person name="Pangilinan J."/>
            <person name="Andreopoulos W."/>
            <person name="Lipzen A."/>
            <person name="Yan J."/>
            <person name="Wang M."/>
            <person name="Ng V."/>
            <person name="Grigoriev I.V."/>
            <person name="Spatafora J.W."/>
            <person name="Magnuson J.K."/>
            <person name="Baker S.E."/>
            <person name="Pomraning K.R."/>
        </authorList>
    </citation>
    <scope>NUCLEOTIDE SEQUENCE [LARGE SCALE GENOMIC DNA]</scope>
    <source>
        <strain evidence="2">CBS 10300</strain>
    </source>
</reference>
<proteinExistence type="predicted"/>
<dbReference type="Proteomes" id="UP001489719">
    <property type="component" value="Unassembled WGS sequence"/>
</dbReference>
<organism evidence="1 2">
    <name type="scientific">Lipomyces orientalis</name>
    <dbReference type="NCBI Taxonomy" id="1233043"/>
    <lineage>
        <taxon>Eukaryota</taxon>
        <taxon>Fungi</taxon>
        <taxon>Dikarya</taxon>
        <taxon>Ascomycota</taxon>
        <taxon>Saccharomycotina</taxon>
        <taxon>Lipomycetes</taxon>
        <taxon>Lipomycetales</taxon>
        <taxon>Lipomycetaceae</taxon>
        <taxon>Lipomyces</taxon>
    </lineage>
</organism>
<sequence length="453" mass="49105">MRTIYFGTFVHSLALADLQVIPSAAVGVAENGTIEFLDQNASSAEASAERHSWPAGSYSVVASDPSSASFFFPGFFDTHIHASQYPNVGLFGKTTLLDWLNSYTFPLESSFSDLKVADNVYSRVIARTLGNGTTTAAYYATVHAAGTNLLADIALKAGQRAFIGRCCMDANSPDYYCDKNLEEAQKATLEVLDHIKKIDPNHDIVSPILTPRFAASCSKELLCWLGKLSTETSLPVQTHISENLLEVELVKSMHPFAASYAGVYDKCGLLHDKTILAHAVHLTDDERLLIAKRGSGVAHCPASNSALTSGETRVKWLLDAGVKVGLGTDVSGGFTPSILHTARQALLVSRHLSMKGDETHKLSIEEVLYLATLGGAEVCGLANKLGNFLPGKKWDAQLITLDCKNSPVDIFPWELEKHEDLVAKWLFNGDDRNVAKVWVDGKLVAGTAFISFQ</sequence>
<keyword evidence="2" id="KW-1185">Reference proteome</keyword>
<name>A0ACC3TTG5_9ASCO</name>
<evidence type="ECO:0000313" key="1">
    <source>
        <dbReference type="EMBL" id="KAK9324243.1"/>
    </source>
</evidence>
<dbReference type="EMBL" id="MU970052">
    <property type="protein sequence ID" value="KAK9324243.1"/>
    <property type="molecule type" value="Genomic_DNA"/>
</dbReference>
<protein>
    <submittedName>
        <fullName evidence="1">Uncharacterized protein</fullName>
    </submittedName>
</protein>